<evidence type="ECO:0000313" key="1">
    <source>
        <dbReference type="EMBL" id="RZC65480.1"/>
    </source>
</evidence>
<proteinExistence type="predicted"/>
<evidence type="ECO:0000313" key="2">
    <source>
        <dbReference type="Proteomes" id="UP000316621"/>
    </source>
</evidence>
<protein>
    <submittedName>
        <fullName evidence="1">Uncharacterized protein</fullName>
    </submittedName>
</protein>
<reference evidence="1 2" key="1">
    <citation type="journal article" date="2018" name="Science">
        <title>The opium poppy genome and morphinan production.</title>
        <authorList>
            <person name="Guo L."/>
            <person name="Winzer T."/>
            <person name="Yang X."/>
            <person name="Li Y."/>
            <person name="Ning Z."/>
            <person name="He Z."/>
            <person name="Teodor R."/>
            <person name="Lu Y."/>
            <person name="Bowser T.A."/>
            <person name="Graham I.A."/>
            <person name="Ye K."/>
        </authorList>
    </citation>
    <scope>NUCLEOTIDE SEQUENCE [LARGE SCALE GENOMIC DNA]</scope>
    <source>
        <strain evidence="2">cv. HN1</strain>
        <tissue evidence="1">Leaves</tissue>
    </source>
</reference>
<sequence>MEKVNAEEEYVMEPEVIFSANKLTMQGNLTMVRCPESQVQTRTRLIASAGVCFVVVFSSDF</sequence>
<name>A0A4Y7JZI9_PAPSO</name>
<gene>
    <name evidence="1" type="ORF">C5167_009174</name>
</gene>
<accession>A0A4Y7JZI9</accession>
<dbReference type="Gramene" id="RZC65480">
    <property type="protein sequence ID" value="RZC65480"/>
    <property type="gene ID" value="C5167_009174"/>
</dbReference>
<dbReference type="EMBL" id="CM010720">
    <property type="protein sequence ID" value="RZC65480.1"/>
    <property type="molecule type" value="Genomic_DNA"/>
</dbReference>
<dbReference type="Proteomes" id="UP000316621">
    <property type="component" value="Chromosome 6"/>
</dbReference>
<organism evidence="1 2">
    <name type="scientific">Papaver somniferum</name>
    <name type="common">Opium poppy</name>
    <dbReference type="NCBI Taxonomy" id="3469"/>
    <lineage>
        <taxon>Eukaryota</taxon>
        <taxon>Viridiplantae</taxon>
        <taxon>Streptophyta</taxon>
        <taxon>Embryophyta</taxon>
        <taxon>Tracheophyta</taxon>
        <taxon>Spermatophyta</taxon>
        <taxon>Magnoliopsida</taxon>
        <taxon>Ranunculales</taxon>
        <taxon>Papaveraceae</taxon>
        <taxon>Papaveroideae</taxon>
        <taxon>Papaver</taxon>
    </lineage>
</organism>
<dbReference type="AlphaFoldDB" id="A0A4Y7JZI9"/>
<keyword evidence="2" id="KW-1185">Reference proteome</keyword>